<dbReference type="RefSeq" id="WP_123689007.1">
    <property type="nucleotide sequence ID" value="NZ_AP019700.1"/>
</dbReference>
<dbReference type="EMBL" id="RJKX01000013">
    <property type="protein sequence ID" value="ROP99637.1"/>
    <property type="molecule type" value="Genomic_DNA"/>
</dbReference>
<evidence type="ECO:0000313" key="1">
    <source>
        <dbReference type="EMBL" id="ROP99637.1"/>
    </source>
</evidence>
<dbReference type="OrthoDB" id="9810387at2"/>
<comment type="caution">
    <text evidence="1">The sequence shown here is derived from an EMBL/GenBank/DDBJ whole genome shotgun (WGS) entry which is preliminary data.</text>
</comment>
<dbReference type="Gene3D" id="1.10.790.20">
    <property type="entry name" value="Domain of unknown function DUF1476"/>
    <property type="match status" value="1"/>
</dbReference>
<evidence type="ECO:0008006" key="3">
    <source>
        <dbReference type="Google" id="ProtNLM"/>
    </source>
</evidence>
<keyword evidence="2" id="KW-1185">Reference proteome</keyword>
<dbReference type="InterPro" id="IPR009945">
    <property type="entry name" value="ATPase_inh_sub_z"/>
</dbReference>
<dbReference type="InterPro" id="IPR038293">
    <property type="entry name" value="ATPase_inh_sub_z_sf"/>
</dbReference>
<dbReference type="PIRSF" id="PIRSF031780">
    <property type="entry name" value="UCP031780"/>
    <property type="match status" value="1"/>
</dbReference>
<name>A0A3N1M7G1_9PROT</name>
<proteinExistence type="predicted"/>
<dbReference type="AlphaFoldDB" id="A0A3N1M7G1"/>
<dbReference type="Proteomes" id="UP000278222">
    <property type="component" value="Unassembled WGS sequence"/>
</dbReference>
<accession>A0A3N1M7G1</accession>
<sequence>MSSFNDREKGFEKKFERDQEAVFKVTARRNKLLGAWAAQKLGLSGDEAESYAKSVVAADFEKPGDDDVLQKVLGDLTAKGIAATAADVRSQMDALMPVAREQIAKAS</sequence>
<protein>
    <recommendedName>
        <fullName evidence="3">DUF1476 domain-containing protein</fullName>
    </recommendedName>
</protein>
<evidence type="ECO:0000313" key="2">
    <source>
        <dbReference type="Proteomes" id="UP000278222"/>
    </source>
</evidence>
<reference evidence="1 2" key="1">
    <citation type="submission" date="2018-11" db="EMBL/GenBank/DDBJ databases">
        <title>Genomic Encyclopedia of Type Strains, Phase IV (KMG-IV): sequencing the most valuable type-strain genomes for metagenomic binning, comparative biology and taxonomic classification.</title>
        <authorList>
            <person name="Goeker M."/>
        </authorList>
    </citation>
    <scope>NUCLEOTIDE SEQUENCE [LARGE SCALE GENOMIC DNA]</scope>
    <source>
        <strain evidence="1 2">DSM 5900</strain>
    </source>
</reference>
<dbReference type="Pfam" id="PF07345">
    <property type="entry name" value="ATPaseInh_sub_z"/>
    <property type="match status" value="1"/>
</dbReference>
<organism evidence="1 2">
    <name type="scientific">Stella humosa</name>
    <dbReference type="NCBI Taxonomy" id="94"/>
    <lineage>
        <taxon>Bacteria</taxon>
        <taxon>Pseudomonadati</taxon>
        <taxon>Pseudomonadota</taxon>
        <taxon>Alphaproteobacteria</taxon>
        <taxon>Rhodospirillales</taxon>
        <taxon>Stellaceae</taxon>
        <taxon>Stella</taxon>
    </lineage>
</organism>
<gene>
    <name evidence="1" type="ORF">EDC65_1421</name>
</gene>